<dbReference type="PANTHER" id="PTHR13068">
    <property type="entry name" value="CGI-12 PROTEIN-RELATED"/>
    <property type="match status" value="1"/>
</dbReference>
<dbReference type="GO" id="GO:0006353">
    <property type="term" value="P:DNA-templated transcription termination"/>
    <property type="evidence" value="ECO:0007669"/>
    <property type="project" value="UniProtKB-KW"/>
</dbReference>
<accession>A0A8B7BHD9</accession>
<evidence type="ECO:0000313" key="5">
    <source>
        <dbReference type="RefSeq" id="XP_008776538.1"/>
    </source>
</evidence>
<dbReference type="GO" id="GO:0003676">
    <property type="term" value="F:nucleic acid binding"/>
    <property type="evidence" value="ECO:0007669"/>
    <property type="project" value="InterPro"/>
</dbReference>
<keyword evidence="2" id="KW-0805">Transcription regulation</keyword>
<proteinExistence type="inferred from homology"/>
<keyword evidence="2" id="KW-0804">Transcription</keyword>
<dbReference type="InterPro" id="IPR003690">
    <property type="entry name" value="MTERF"/>
</dbReference>
<dbReference type="FunFam" id="1.25.70.10:FF:000001">
    <property type="entry name" value="Mitochondrial transcription termination factor-like"/>
    <property type="match status" value="1"/>
</dbReference>
<evidence type="ECO:0000256" key="2">
    <source>
        <dbReference type="ARBA" id="ARBA00022472"/>
    </source>
</evidence>
<keyword evidence="4" id="KW-1185">Reference proteome</keyword>
<dbReference type="PANTHER" id="PTHR13068:SF213">
    <property type="entry name" value="OS07G0423000 PROTEIN"/>
    <property type="match status" value="1"/>
</dbReference>
<reference evidence="5" key="1">
    <citation type="submission" date="2025-08" db="UniProtKB">
        <authorList>
            <consortium name="RefSeq"/>
        </authorList>
    </citation>
    <scope>IDENTIFICATION</scope>
    <source>
        <tissue evidence="5">Young leaves</tissue>
    </source>
</reference>
<organism evidence="4 5">
    <name type="scientific">Phoenix dactylifera</name>
    <name type="common">Date palm</name>
    <dbReference type="NCBI Taxonomy" id="42345"/>
    <lineage>
        <taxon>Eukaryota</taxon>
        <taxon>Viridiplantae</taxon>
        <taxon>Streptophyta</taxon>
        <taxon>Embryophyta</taxon>
        <taxon>Tracheophyta</taxon>
        <taxon>Spermatophyta</taxon>
        <taxon>Magnoliopsida</taxon>
        <taxon>Liliopsida</taxon>
        <taxon>Arecaceae</taxon>
        <taxon>Coryphoideae</taxon>
        <taxon>Phoeniceae</taxon>
        <taxon>Phoenix</taxon>
    </lineage>
</organism>
<comment type="similarity">
    <text evidence="1">Belongs to the mTERF family.</text>
</comment>
<evidence type="ECO:0000313" key="4">
    <source>
        <dbReference type="Proteomes" id="UP000228380"/>
    </source>
</evidence>
<dbReference type="AlphaFoldDB" id="A0A8B7BHD9"/>
<dbReference type="RefSeq" id="XP_008776538.1">
    <property type="nucleotide sequence ID" value="XM_008778316.4"/>
</dbReference>
<gene>
    <name evidence="5" type="primary">LOC103696633</name>
</gene>
<name>A0A8B7BHD9_PHODC</name>
<dbReference type="GeneID" id="103696633"/>
<dbReference type="SMART" id="SM00733">
    <property type="entry name" value="Mterf"/>
    <property type="match status" value="6"/>
</dbReference>
<keyword evidence="3" id="KW-0809">Transit peptide</keyword>
<dbReference type="InterPro" id="IPR038538">
    <property type="entry name" value="MTERF_sf"/>
</dbReference>
<dbReference type="Proteomes" id="UP000228380">
    <property type="component" value="Unplaced"/>
</dbReference>
<dbReference type="OrthoDB" id="637682at2759"/>
<dbReference type="Pfam" id="PF02536">
    <property type="entry name" value="mTERF"/>
    <property type="match status" value="1"/>
</dbReference>
<dbReference type="KEGG" id="pda:103696633"/>
<dbReference type="Gene3D" id="1.25.70.10">
    <property type="entry name" value="Transcription termination factor 3, mitochondrial"/>
    <property type="match status" value="1"/>
</dbReference>
<protein>
    <submittedName>
        <fullName evidence="5">Transcription termination factor MTERF8, chloroplastic-like</fullName>
    </submittedName>
</protein>
<keyword evidence="2" id="KW-0806">Transcription termination</keyword>
<sequence length="408" mass="45096">MLRLVHTRLVSHVTTPLRIPTTATAASPSRLLQLPFHHGLSHHISSSTPNDSSSLTVHFLKKSCGLSSEAALSAANKVHLKTTKNPRSVLTLLEHFGFSKPDITRIVTKRPQLLLASPDHTLKPKLDFYQSVGLSGADLARLLSGIPGLLLWSLAKRLLPNFNLLKTILHSNENVVLAVKKCPRLLTSDLPNVLLPKIESLRDYGMPASVIFTLLITHPKSLVKAADQFENTFNAIKGMGVSPSTSMFAHALGVFSRLPKSTMEKKLENYLSLGWSQEQLLGAFAKHPYCMTASDEKVRRNMEFFAEKLKWGPAYVSAYPVVLSLSFEKRIVPRCLVLEMLASKGLVKGDVKARHLMMGEKKFIENYVIKYEGEVPEIVDAMGGNKLGLGGWEKRSLGVDGYEHLDST</sequence>
<evidence type="ECO:0000256" key="3">
    <source>
        <dbReference type="ARBA" id="ARBA00022946"/>
    </source>
</evidence>
<evidence type="ECO:0000256" key="1">
    <source>
        <dbReference type="ARBA" id="ARBA00007692"/>
    </source>
</evidence>